<dbReference type="EMBL" id="VOSK01000335">
    <property type="protein sequence ID" value="MPR30261.1"/>
    <property type="molecule type" value="Genomic_DNA"/>
</dbReference>
<keyword evidence="2" id="KW-0012">Acyltransferase</keyword>
<dbReference type="OrthoDB" id="9803036at2"/>
<dbReference type="GO" id="GO:0016746">
    <property type="term" value="F:acyltransferase activity"/>
    <property type="evidence" value="ECO:0007669"/>
    <property type="project" value="UniProtKB-KW"/>
</dbReference>
<keyword evidence="4" id="KW-1185">Reference proteome</keyword>
<dbReference type="InterPro" id="IPR045304">
    <property type="entry name" value="LbH_SAT"/>
</dbReference>
<protein>
    <submittedName>
        <fullName evidence="3">Serine acetyltransferase</fullName>
    </submittedName>
</protein>
<evidence type="ECO:0000256" key="1">
    <source>
        <dbReference type="ARBA" id="ARBA00022679"/>
    </source>
</evidence>
<gene>
    <name evidence="3" type="ORF">FS320_35795</name>
</gene>
<dbReference type="Gene3D" id="2.160.10.10">
    <property type="entry name" value="Hexapeptide repeat proteins"/>
    <property type="match status" value="1"/>
</dbReference>
<sequence>MQPDFWQLVREDLNTHFGQYSQAGFHALLMYRIGVEGRRRSGLSGILLNTLYKASHIFVRNFYGIEIHATSTIGRRVRIAHQGPLVVHEFAAVGDDCILRNGVTIGAASGPYLEQAPTLGRSVDIGEKAAIIGKVTIGDFVKVGPHCVVMKSLPSGTTVCTQSPHVMHLASAAAQIPNHPTEGSEYARAP</sequence>
<dbReference type="InterPro" id="IPR011004">
    <property type="entry name" value="Trimer_LpxA-like_sf"/>
</dbReference>
<organism evidence="3 4">
    <name type="scientific">Microvirga tunisiensis</name>
    <dbReference type="NCBI Taxonomy" id="2108360"/>
    <lineage>
        <taxon>Bacteria</taxon>
        <taxon>Pseudomonadati</taxon>
        <taxon>Pseudomonadota</taxon>
        <taxon>Alphaproteobacteria</taxon>
        <taxon>Hyphomicrobiales</taxon>
        <taxon>Methylobacteriaceae</taxon>
        <taxon>Microvirga</taxon>
    </lineage>
</organism>
<evidence type="ECO:0000313" key="3">
    <source>
        <dbReference type="EMBL" id="MPR30261.1"/>
    </source>
</evidence>
<dbReference type="CDD" id="cd03354">
    <property type="entry name" value="LbH_SAT"/>
    <property type="match status" value="1"/>
</dbReference>
<proteinExistence type="predicted"/>
<dbReference type="SUPFAM" id="SSF51161">
    <property type="entry name" value="Trimeric LpxA-like enzymes"/>
    <property type="match status" value="1"/>
</dbReference>
<comment type="caution">
    <text evidence="3">The sequence shown here is derived from an EMBL/GenBank/DDBJ whole genome shotgun (WGS) entry which is preliminary data.</text>
</comment>
<reference evidence="3 4" key="1">
    <citation type="journal article" date="2019" name="Syst. Appl. Microbiol.">
        <title>Microvirga tunisiensis sp. nov., a root nodule symbiotic bacterium isolated from Lupinus micranthus and L. luteus grown in Northern Tunisia.</title>
        <authorList>
            <person name="Msaddak A."/>
            <person name="Rejili M."/>
            <person name="Duran D."/>
            <person name="Mars M."/>
            <person name="Palacios J.M."/>
            <person name="Ruiz-Argueso T."/>
            <person name="Rey L."/>
            <person name="Imperial J."/>
        </authorList>
    </citation>
    <scope>NUCLEOTIDE SEQUENCE [LARGE SCALE GENOMIC DNA]</scope>
    <source>
        <strain evidence="3 4">Lmie10</strain>
    </source>
</reference>
<accession>A0A5N7MTD5</accession>
<dbReference type="Proteomes" id="UP000403266">
    <property type="component" value="Unassembled WGS sequence"/>
</dbReference>
<dbReference type="RefSeq" id="WP_152717113.1">
    <property type="nucleotide sequence ID" value="NZ_VOSJ01000282.1"/>
</dbReference>
<dbReference type="AlphaFoldDB" id="A0A5N7MTD5"/>
<dbReference type="PANTHER" id="PTHR42811">
    <property type="entry name" value="SERINE ACETYLTRANSFERASE"/>
    <property type="match status" value="1"/>
</dbReference>
<evidence type="ECO:0000313" key="4">
    <source>
        <dbReference type="Proteomes" id="UP000403266"/>
    </source>
</evidence>
<name>A0A5N7MTD5_9HYPH</name>
<evidence type="ECO:0000256" key="2">
    <source>
        <dbReference type="ARBA" id="ARBA00023315"/>
    </source>
</evidence>
<keyword evidence="1 3" id="KW-0808">Transferase</keyword>